<gene>
    <name evidence="2" type="ORF">LITE_LOCUS20951</name>
</gene>
<feature type="region of interest" description="Disordered" evidence="1">
    <location>
        <begin position="348"/>
        <end position="375"/>
    </location>
</feature>
<proteinExistence type="predicted"/>
<comment type="caution">
    <text evidence="2">The sequence shown here is derived from an EMBL/GenBank/DDBJ whole genome shotgun (WGS) entry which is preliminary data.</text>
</comment>
<feature type="region of interest" description="Disordered" evidence="1">
    <location>
        <begin position="281"/>
        <end position="302"/>
    </location>
</feature>
<evidence type="ECO:0000313" key="3">
    <source>
        <dbReference type="Proteomes" id="UP001154282"/>
    </source>
</evidence>
<dbReference type="Proteomes" id="UP001154282">
    <property type="component" value="Unassembled WGS sequence"/>
</dbReference>
<protein>
    <submittedName>
        <fullName evidence="2">Uncharacterized protein</fullName>
    </submittedName>
</protein>
<sequence>MVGSHQHVASLRLAQAAIFNGKGFEDAAGYARYLLKFQDRALCPSITLDPTRFNRYGMDVPRLINSLGWKEILPNRNFGFRPAVVRMFYANMKPCFQISLPCFTTIVYNYLITINVELLSLLLGIPVAGAEVQNESDFHSVGFNEGDALRLYARDTGRYYPSDFHSGRLPDDLKVLNYYITRAFLPRSHGLNKLYPSDLWILASAKENRVISYPHLMFDHMMNYHDAYYDEDLPFAPQMTQILLALGLDLRFKVARVDILSSLRAQFVLRKVDASVGRRRSLVNSPGGEAADHAVPPHEDGLSLADLGEEEAKEAPEPNNRARVMRDNGKQALVHPLEVIQAMFRLEGEASSSRDQMQEDEEGISDYVSLPEYGF</sequence>
<name>A0AAV0KYF1_9ROSI</name>
<dbReference type="AlphaFoldDB" id="A0AAV0KYF1"/>
<accession>A0AAV0KYF1</accession>
<evidence type="ECO:0000256" key="1">
    <source>
        <dbReference type="SAM" id="MobiDB-lite"/>
    </source>
</evidence>
<organism evidence="2 3">
    <name type="scientific">Linum tenue</name>
    <dbReference type="NCBI Taxonomy" id="586396"/>
    <lineage>
        <taxon>Eukaryota</taxon>
        <taxon>Viridiplantae</taxon>
        <taxon>Streptophyta</taxon>
        <taxon>Embryophyta</taxon>
        <taxon>Tracheophyta</taxon>
        <taxon>Spermatophyta</taxon>
        <taxon>Magnoliopsida</taxon>
        <taxon>eudicotyledons</taxon>
        <taxon>Gunneridae</taxon>
        <taxon>Pentapetalae</taxon>
        <taxon>rosids</taxon>
        <taxon>fabids</taxon>
        <taxon>Malpighiales</taxon>
        <taxon>Linaceae</taxon>
        <taxon>Linum</taxon>
    </lineage>
</organism>
<feature type="compositionally biased region" description="Basic and acidic residues" evidence="1">
    <location>
        <begin position="290"/>
        <end position="301"/>
    </location>
</feature>
<reference evidence="2" key="1">
    <citation type="submission" date="2022-08" db="EMBL/GenBank/DDBJ databases">
        <authorList>
            <person name="Gutierrez-Valencia J."/>
        </authorList>
    </citation>
    <scope>NUCLEOTIDE SEQUENCE</scope>
</reference>
<evidence type="ECO:0000313" key="2">
    <source>
        <dbReference type="EMBL" id="CAI0426820.1"/>
    </source>
</evidence>
<keyword evidence="3" id="KW-1185">Reference proteome</keyword>
<dbReference type="EMBL" id="CAMGYJ010000005">
    <property type="protein sequence ID" value="CAI0426820.1"/>
    <property type="molecule type" value="Genomic_DNA"/>
</dbReference>